<dbReference type="Gene3D" id="1.10.287.470">
    <property type="entry name" value="Helix hairpin bin"/>
    <property type="match status" value="1"/>
</dbReference>
<dbReference type="Pfam" id="PF25973">
    <property type="entry name" value="BSH_CzcB"/>
    <property type="match status" value="1"/>
</dbReference>
<evidence type="ECO:0000259" key="2">
    <source>
        <dbReference type="Pfam" id="PF25973"/>
    </source>
</evidence>
<feature type="domain" description="CzcB-like barrel-sandwich hybrid" evidence="2">
    <location>
        <begin position="46"/>
        <end position="199"/>
    </location>
</feature>
<sequence length="297" mass="32301">MMEIMMGSTYREFSKSCWLIIACFWVVPAGAEDYSGYDCLIEPNSVVDVSTREDGVIEEILVRRGDVIEKGQVLARLESNVEIVAVSIARARAAMRSGVDSQIARVAYLQAQKNRVDALYETRAIPFHEKDKADTDLILGKAELREAHDNLALAQLEKERAEGILARRTIKSPIDGVVVEILLDAGESVEENSIMKIADVNPLNVEVILSEDMYGLINVGTQGEVTPHIRGGEKRVTSVVVVDKLIDAASNTFGVRLEFDNADLMTPGGVRCDINFLVDASDSTEGAGNSAAGDLSN</sequence>
<dbReference type="PANTHER" id="PTHR30469">
    <property type="entry name" value="MULTIDRUG RESISTANCE PROTEIN MDTA"/>
    <property type="match status" value="1"/>
</dbReference>
<evidence type="ECO:0000313" key="3">
    <source>
        <dbReference type="EMBL" id="MCX2982596.1"/>
    </source>
</evidence>
<dbReference type="Gene3D" id="2.40.30.170">
    <property type="match status" value="1"/>
</dbReference>
<comment type="similarity">
    <text evidence="1">Belongs to the membrane fusion protein (MFP) (TC 8.A.1) family.</text>
</comment>
<dbReference type="Proteomes" id="UP001143362">
    <property type="component" value="Unassembled WGS sequence"/>
</dbReference>
<reference evidence="3" key="1">
    <citation type="submission" date="2019-02" db="EMBL/GenBank/DDBJ databases">
        <authorList>
            <person name="Li S.-H."/>
        </authorList>
    </citation>
    <scope>NUCLEOTIDE SEQUENCE</scope>
    <source>
        <strain evidence="3">IMCC14734</strain>
    </source>
</reference>
<evidence type="ECO:0000313" key="4">
    <source>
        <dbReference type="Proteomes" id="UP001143362"/>
    </source>
</evidence>
<dbReference type="NCBIfam" id="TIGR01730">
    <property type="entry name" value="RND_mfp"/>
    <property type="match status" value="1"/>
</dbReference>
<evidence type="ECO:0000256" key="1">
    <source>
        <dbReference type="ARBA" id="ARBA00009477"/>
    </source>
</evidence>
<organism evidence="3 4">
    <name type="scientific">Candidatus Litorirhabdus singularis</name>
    <dbReference type="NCBI Taxonomy" id="2518993"/>
    <lineage>
        <taxon>Bacteria</taxon>
        <taxon>Pseudomonadati</taxon>
        <taxon>Pseudomonadota</taxon>
        <taxon>Gammaproteobacteria</taxon>
        <taxon>Cellvibrionales</taxon>
        <taxon>Halieaceae</taxon>
        <taxon>Candidatus Litorirhabdus</taxon>
    </lineage>
</organism>
<dbReference type="Gene3D" id="2.40.50.100">
    <property type="match status" value="1"/>
</dbReference>
<dbReference type="InterPro" id="IPR006143">
    <property type="entry name" value="RND_pump_MFP"/>
</dbReference>
<gene>
    <name evidence="3" type="ORF">EYC98_17170</name>
</gene>
<comment type="caution">
    <text evidence="3">The sequence shown here is derived from an EMBL/GenBank/DDBJ whole genome shotgun (WGS) entry which is preliminary data.</text>
</comment>
<dbReference type="PANTHER" id="PTHR30469:SF15">
    <property type="entry name" value="HLYD FAMILY OF SECRETION PROTEINS"/>
    <property type="match status" value="1"/>
</dbReference>
<proteinExistence type="inferred from homology"/>
<name>A0ABT3TJZ2_9GAMM</name>
<dbReference type="EMBL" id="SHNN01000003">
    <property type="protein sequence ID" value="MCX2982596.1"/>
    <property type="molecule type" value="Genomic_DNA"/>
</dbReference>
<keyword evidence="4" id="KW-1185">Reference proteome</keyword>
<dbReference type="SUPFAM" id="SSF111369">
    <property type="entry name" value="HlyD-like secretion proteins"/>
    <property type="match status" value="1"/>
</dbReference>
<accession>A0ABT3TJZ2</accession>
<dbReference type="InterPro" id="IPR058647">
    <property type="entry name" value="BSH_CzcB-like"/>
</dbReference>
<protein>
    <submittedName>
        <fullName evidence="3">Efflux RND transporter periplasmic adaptor subunit</fullName>
    </submittedName>
</protein>